<keyword evidence="13" id="KW-0496">Mitochondrion</keyword>
<dbReference type="InterPro" id="IPR004143">
    <property type="entry name" value="BPL_LPL_catalytic"/>
</dbReference>
<dbReference type="EC" id="2.8.1.8" evidence="13"/>
<evidence type="ECO:0000256" key="11">
    <source>
        <dbReference type="ARBA" id="ARBA00023315"/>
    </source>
</evidence>
<dbReference type="GO" id="GO:0016992">
    <property type="term" value="F:lipoate synthase activity"/>
    <property type="evidence" value="ECO:0007669"/>
    <property type="project" value="UniProtKB-UniRule"/>
</dbReference>
<feature type="binding site" evidence="13">
    <location>
        <position position="384"/>
    </location>
    <ligand>
        <name>[4Fe-4S] cluster</name>
        <dbReference type="ChEBI" id="CHEBI:49883"/>
        <label>1</label>
    </ligand>
</feature>
<protein>
    <recommendedName>
        <fullName evidence="13">Lipoyl synthase, mitochondrial</fullName>
        <ecNumber evidence="13">2.8.1.8</ecNumber>
    </recommendedName>
    <alternativeName>
        <fullName evidence="13">Lipoate synthase</fullName>
        <shortName evidence="13">LS</shortName>
        <shortName evidence="13">Lip-syn</shortName>
    </alternativeName>
    <alternativeName>
        <fullName evidence="13">Lipoic acid synthase</fullName>
    </alternativeName>
</protein>
<dbReference type="PANTHER" id="PTHR10949">
    <property type="entry name" value="LIPOYL SYNTHASE"/>
    <property type="match status" value="1"/>
</dbReference>
<dbReference type="InterPro" id="IPR027471">
    <property type="entry name" value="YbeD-like_sf"/>
</dbReference>
<sequence length="633" mass="70830">MNPANESLIEFPCDFPIKVLGKTQPGFAEEILRLLKQFDADFDGASIEMRPSRNGNYIGLTCTVHARDRNHLDEIYRALSSHPMAKHMLTPTDALKIRLQWRGVEPYQISFDAMRAFTETRTSDTPDELWLVEHPPVYTLGQAGKPSHLLVANPEIELVQVDRGGQITYHGPGQVIAYLLCDLRRRQLMVRELVAYIEQAVIETLAAYNIVGERKSGAPGIYYAGSSERYADSLHGAKIAALGLKIRRGCSYHGVSLNVKMDLQPFNDINPCGYAGLKIVDMASLGVVADWREDNRMTTETPVSPLTASPTIENAPPFYNPAIKQKSQAKTARIPIKIVPAEKLKKPDWIRVKAATGSSNTRFYEIKQILREHQLHTVCEEASCPNIGECFGKGTATFMIMGDKCTRRCPFCDVGHGRPDPLDQNEPENLAKTIAALKLKYVVITSVDRDDLRDGGAAHFVACIERVRALSPQTRIEILTPDFRGRLDRALSILNAAPPDVMNHNLETVPRLYKEARPGSDYQHSLNLLKEFKAVHPNTPTKSGLMVGLGEREEEILQVMRDLRAHNVDMLTLGQYLQPSEHHLPVRDYIHPDTFKMYEEEAYKMGFTHAAVGAMVRSSYHADEQAHNAGVMD</sequence>
<name>A0A9P6RN43_9FUNG</name>
<evidence type="ECO:0000256" key="8">
    <source>
        <dbReference type="ARBA" id="ARBA00022723"/>
    </source>
</evidence>
<dbReference type="HAMAP" id="MF_00206">
    <property type="entry name" value="Lipoyl_synth"/>
    <property type="match status" value="1"/>
</dbReference>
<dbReference type="Pfam" id="PF21948">
    <property type="entry name" value="LplA-B_cat"/>
    <property type="match status" value="1"/>
</dbReference>
<dbReference type="Proteomes" id="UP000823405">
    <property type="component" value="Unassembled WGS sequence"/>
</dbReference>
<dbReference type="InterPro" id="IPR058240">
    <property type="entry name" value="rSAM_sf"/>
</dbReference>
<dbReference type="NCBIfam" id="TIGR00510">
    <property type="entry name" value="lipA"/>
    <property type="match status" value="1"/>
</dbReference>
<keyword evidence="9 13" id="KW-0408">Iron</keyword>
<dbReference type="NCBIfam" id="TIGR00214">
    <property type="entry name" value="lipB"/>
    <property type="match status" value="1"/>
</dbReference>
<dbReference type="Pfam" id="PF16881">
    <property type="entry name" value="LIAS_N"/>
    <property type="match status" value="1"/>
</dbReference>
<evidence type="ECO:0000256" key="1">
    <source>
        <dbReference type="ARBA" id="ARBA00004173"/>
    </source>
</evidence>
<dbReference type="HAMAP" id="MF_00659">
    <property type="entry name" value="UPF0250"/>
    <property type="match status" value="1"/>
</dbReference>
<dbReference type="GO" id="GO:0005739">
    <property type="term" value="C:mitochondrion"/>
    <property type="evidence" value="ECO:0007669"/>
    <property type="project" value="UniProtKB-SubCell"/>
</dbReference>
<keyword evidence="7 13" id="KW-0949">S-adenosyl-L-methionine</keyword>
<feature type="binding site" evidence="13">
    <location>
        <position position="409"/>
    </location>
    <ligand>
        <name>[4Fe-4S] cluster</name>
        <dbReference type="ChEBI" id="CHEBI:49883"/>
        <label>2</label>
        <note>4Fe-4S-S-AdoMet</note>
    </ligand>
</feature>
<evidence type="ECO:0000256" key="3">
    <source>
        <dbReference type="ARBA" id="ARBA00007907"/>
    </source>
</evidence>
<dbReference type="InterPro" id="IPR006638">
    <property type="entry name" value="Elp3/MiaA/NifB-like_rSAM"/>
</dbReference>
<keyword evidence="8 13" id="KW-0479">Metal-binding</keyword>
<dbReference type="CDD" id="cd02116">
    <property type="entry name" value="ACT"/>
    <property type="match status" value="1"/>
</dbReference>
<dbReference type="PANTHER" id="PTHR10949:SF0">
    <property type="entry name" value="LIPOYL SYNTHASE, MITOCHONDRIAL"/>
    <property type="match status" value="1"/>
</dbReference>
<dbReference type="SMART" id="SM00729">
    <property type="entry name" value="Elp3"/>
    <property type="match status" value="1"/>
</dbReference>
<dbReference type="FunFam" id="3.20.20.70:FF:000040">
    <property type="entry name" value="Lipoyl synthase"/>
    <property type="match status" value="1"/>
</dbReference>
<gene>
    <name evidence="16" type="ORF">BGZ97_004064</name>
</gene>
<dbReference type="Gene3D" id="3.20.20.70">
    <property type="entry name" value="Aldolase class I"/>
    <property type="match status" value="1"/>
</dbReference>
<feature type="binding site" evidence="13">
    <location>
        <position position="379"/>
    </location>
    <ligand>
        <name>[4Fe-4S] cluster</name>
        <dbReference type="ChEBI" id="CHEBI:49883"/>
        <label>1</label>
    </ligand>
</feature>
<evidence type="ECO:0000259" key="14">
    <source>
        <dbReference type="PROSITE" id="PS51733"/>
    </source>
</evidence>
<dbReference type="GO" id="GO:0046872">
    <property type="term" value="F:metal ion binding"/>
    <property type="evidence" value="ECO:0007669"/>
    <property type="project" value="UniProtKB-KW"/>
</dbReference>
<feature type="binding site" evidence="13">
    <location>
        <position position="390"/>
    </location>
    <ligand>
        <name>[4Fe-4S] cluster</name>
        <dbReference type="ChEBI" id="CHEBI:49883"/>
        <label>1</label>
    </ligand>
</feature>
<comment type="caution">
    <text evidence="16">The sequence shown here is derived from an EMBL/GenBank/DDBJ whole genome shotgun (WGS) entry which is preliminary data.</text>
</comment>
<feature type="binding site" evidence="13">
    <location>
        <position position="412"/>
    </location>
    <ligand>
        <name>[4Fe-4S] cluster</name>
        <dbReference type="ChEBI" id="CHEBI:49883"/>
        <label>2</label>
        <note>4Fe-4S-S-AdoMet</note>
    </ligand>
</feature>
<dbReference type="CDD" id="cd01335">
    <property type="entry name" value="Radical_SAM"/>
    <property type="match status" value="1"/>
</dbReference>
<comment type="cofactor">
    <cofactor evidence="13">
        <name>[4Fe-4S] cluster</name>
        <dbReference type="ChEBI" id="CHEBI:49883"/>
    </cofactor>
    <text evidence="13">Binds 2 [4Fe-4S] clusters per subunit. One cluster is coordinated with 3 cysteines and an exchangeable S-adenosyl-L-methionine.</text>
</comment>
<dbReference type="InterPro" id="IPR007197">
    <property type="entry name" value="rSAM"/>
</dbReference>
<evidence type="ECO:0000256" key="5">
    <source>
        <dbReference type="ARBA" id="ARBA00022490"/>
    </source>
</evidence>
<evidence type="ECO:0000256" key="12">
    <source>
        <dbReference type="ARBA" id="ARBA00047326"/>
    </source>
</evidence>
<comment type="similarity">
    <text evidence="3">Belongs to the LipB family.</text>
</comment>
<dbReference type="InterPro" id="IPR000544">
    <property type="entry name" value="Octanoyltransferase"/>
</dbReference>
<feature type="domain" description="BPL/LPL catalytic" evidence="14">
    <location>
        <begin position="123"/>
        <end position="310"/>
    </location>
</feature>
<evidence type="ECO:0000256" key="9">
    <source>
        <dbReference type="ARBA" id="ARBA00023004"/>
    </source>
</evidence>
<dbReference type="HAMAP" id="MF_00013">
    <property type="entry name" value="LipB"/>
    <property type="match status" value="1"/>
</dbReference>
<keyword evidence="10 13" id="KW-0411">Iron-sulfur</keyword>
<dbReference type="NCBIfam" id="NF010923">
    <property type="entry name" value="PRK14343.1"/>
    <property type="match status" value="1"/>
</dbReference>
<feature type="binding site" evidence="13">
    <location>
        <position position="405"/>
    </location>
    <ligand>
        <name>[4Fe-4S] cluster</name>
        <dbReference type="ChEBI" id="CHEBI:49883"/>
        <label>2</label>
        <note>4Fe-4S-S-AdoMet</note>
    </ligand>
</feature>
<comment type="similarity">
    <text evidence="13">Belongs to the radical SAM superfamily. Lipoyl synthase family.</text>
</comment>
<reference evidence="16" key="1">
    <citation type="journal article" date="2020" name="Fungal Divers.">
        <title>Resolving the Mortierellaceae phylogeny through synthesis of multi-gene phylogenetics and phylogenomics.</title>
        <authorList>
            <person name="Vandepol N."/>
            <person name="Liber J."/>
            <person name="Desiro A."/>
            <person name="Na H."/>
            <person name="Kennedy M."/>
            <person name="Barry K."/>
            <person name="Grigoriev I.V."/>
            <person name="Miller A.N."/>
            <person name="O'Donnell K."/>
            <person name="Stajich J.E."/>
            <person name="Bonito G."/>
        </authorList>
    </citation>
    <scope>NUCLEOTIDE SEQUENCE</scope>
    <source>
        <strain evidence="16">NVP60</strain>
    </source>
</reference>
<dbReference type="Gene3D" id="3.30.930.10">
    <property type="entry name" value="Bira Bifunctional Protein, Domain 2"/>
    <property type="match status" value="1"/>
</dbReference>
<dbReference type="Gene3D" id="3.30.70.260">
    <property type="match status" value="1"/>
</dbReference>
<dbReference type="PROSITE" id="PS51918">
    <property type="entry name" value="RADICAL_SAM"/>
    <property type="match status" value="1"/>
</dbReference>
<feature type="domain" description="Radical SAM core" evidence="15">
    <location>
        <begin position="390"/>
        <end position="608"/>
    </location>
</feature>
<keyword evidence="11" id="KW-0012">Acyltransferase</keyword>
<evidence type="ECO:0000313" key="16">
    <source>
        <dbReference type="EMBL" id="KAG0323434.1"/>
    </source>
</evidence>
<evidence type="ECO:0000256" key="7">
    <source>
        <dbReference type="ARBA" id="ARBA00022691"/>
    </source>
</evidence>
<dbReference type="AlphaFoldDB" id="A0A9P6RN43"/>
<keyword evidence="4 13" id="KW-0004">4Fe-4S</keyword>
<dbReference type="SFLD" id="SFLDS00029">
    <property type="entry name" value="Radical_SAM"/>
    <property type="match status" value="1"/>
</dbReference>
<dbReference type="EMBL" id="JAAAIN010000002">
    <property type="protein sequence ID" value="KAG0323434.1"/>
    <property type="molecule type" value="Genomic_DNA"/>
</dbReference>
<keyword evidence="6 13" id="KW-0808">Transferase</keyword>
<dbReference type="InterPro" id="IPR013785">
    <property type="entry name" value="Aldolase_TIM"/>
</dbReference>
<comment type="catalytic activity">
    <reaction evidence="12 13">
        <text>[[Fe-S] cluster scaffold protein carrying a second [4Fe-4S](2+) cluster] + N(6)-octanoyl-L-lysyl-[protein] + 2 oxidized [2Fe-2S]-[ferredoxin] + 2 S-adenosyl-L-methionine + 4 H(+) = [[Fe-S] cluster scaffold protein] + N(6)-[(R)-dihydrolipoyl]-L-lysyl-[protein] + 4 Fe(3+) + 2 hydrogen sulfide + 2 5'-deoxyadenosine + 2 L-methionine + 2 reduced [2Fe-2S]-[ferredoxin]</text>
        <dbReference type="Rhea" id="RHEA:16585"/>
        <dbReference type="Rhea" id="RHEA-COMP:9928"/>
        <dbReference type="Rhea" id="RHEA-COMP:10000"/>
        <dbReference type="Rhea" id="RHEA-COMP:10001"/>
        <dbReference type="Rhea" id="RHEA-COMP:10475"/>
        <dbReference type="Rhea" id="RHEA-COMP:14568"/>
        <dbReference type="Rhea" id="RHEA-COMP:14569"/>
        <dbReference type="ChEBI" id="CHEBI:15378"/>
        <dbReference type="ChEBI" id="CHEBI:17319"/>
        <dbReference type="ChEBI" id="CHEBI:29034"/>
        <dbReference type="ChEBI" id="CHEBI:29919"/>
        <dbReference type="ChEBI" id="CHEBI:33722"/>
        <dbReference type="ChEBI" id="CHEBI:33737"/>
        <dbReference type="ChEBI" id="CHEBI:33738"/>
        <dbReference type="ChEBI" id="CHEBI:57844"/>
        <dbReference type="ChEBI" id="CHEBI:59789"/>
        <dbReference type="ChEBI" id="CHEBI:78809"/>
        <dbReference type="ChEBI" id="CHEBI:83100"/>
        <dbReference type="EC" id="2.8.1.8"/>
    </reaction>
</comment>
<comment type="pathway">
    <text evidence="2">Protein modification; protein lipoylation via endogenous pathway; protein N(6)-(lipoyl)lysine from octanoyl-[acyl-carrier-protein]: step 1/2.</text>
</comment>
<dbReference type="FunFam" id="3.30.930.10:FF:000020">
    <property type="entry name" value="Octanoyltransferase"/>
    <property type="match status" value="1"/>
</dbReference>
<dbReference type="NCBIfam" id="NF010922">
    <property type="entry name" value="PRK14342.1"/>
    <property type="match status" value="1"/>
</dbReference>
<dbReference type="GO" id="GO:0051539">
    <property type="term" value="F:4 iron, 4 sulfur cluster binding"/>
    <property type="evidence" value="ECO:0007669"/>
    <property type="project" value="UniProtKB-UniRule"/>
</dbReference>
<evidence type="ECO:0000256" key="13">
    <source>
        <dbReference type="HAMAP-Rule" id="MF_03123"/>
    </source>
</evidence>
<dbReference type="Pfam" id="PF04055">
    <property type="entry name" value="Radical_SAM"/>
    <property type="match status" value="1"/>
</dbReference>
<evidence type="ECO:0000259" key="15">
    <source>
        <dbReference type="PROSITE" id="PS51918"/>
    </source>
</evidence>
<dbReference type="InterPro" id="IPR031691">
    <property type="entry name" value="LIAS_N"/>
</dbReference>
<dbReference type="OrthoDB" id="3231at2759"/>
<evidence type="ECO:0000256" key="2">
    <source>
        <dbReference type="ARBA" id="ARBA00004821"/>
    </source>
</evidence>
<evidence type="ECO:0000256" key="4">
    <source>
        <dbReference type="ARBA" id="ARBA00022485"/>
    </source>
</evidence>
<dbReference type="GO" id="GO:0033819">
    <property type="term" value="F:lipoyl(octanoyl) transferase activity"/>
    <property type="evidence" value="ECO:0007669"/>
    <property type="project" value="InterPro"/>
</dbReference>
<proteinExistence type="inferred from homology"/>
<dbReference type="SFLD" id="SFLDG01058">
    <property type="entry name" value="lipoyl_synthase_like"/>
    <property type="match status" value="1"/>
</dbReference>
<dbReference type="PROSITE" id="PS01313">
    <property type="entry name" value="LIPB"/>
    <property type="match status" value="1"/>
</dbReference>
<dbReference type="PROSITE" id="PS51733">
    <property type="entry name" value="BPL_LPL_CATALYTIC"/>
    <property type="match status" value="1"/>
</dbReference>
<dbReference type="NCBIfam" id="NF004019">
    <property type="entry name" value="PRK05481.1"/>
    <property type="match status" value="1"/>
</dbReference>
<comment type="pathway">
    <text evidence="13">Protein modification; protein lipoylation via endogenous pathway; protein N(6)-(lipoyl)lysine from octanoyl-[acyl-carrier-protein]: step 2/2.</text>
</comment>
<dbReference type="InterPro" id="IPR020605">
    <property type="entry name" value="Octanoyltransferase_CS"/>
</dbReference>
<evidence type="ECO:0000313" key="17">
    <source>
        <dbReference type="Proteomes" id="UP000823405"/>
    </source>
</evidence>
<evidence type="ECO:0000256" key="6">
    <source>
        <dbReference type="ARBA" id="ARBA00022679"/>
    </source>
</evidence>
<dbReference type="InterPro" id="IPR045864">
    <property type="entry name" value="aa-tRNA-synth_II/BPL/LPL"/>
</dbReference>
<keyword evidence="5" id="KW-0963">Cytoplasm</keyword>
<comment type="function">
    <text evidence="13">Catalyzes the radical-mediated insertion of two sulfur atoms into the C-6 and C-8 positions of the octanoyl moiety bound to the lipoyl domains of lipoate-dependent enzymes, thereby converting the octanoylated domains into lipoylated derivatives.</text>
</comment>
<accession>A0A9P6RN43</accession>
<feature type="binding site" evidence="13">
    <location>
        <position position="619"/>
    </location>
    <ligand>
        <name>[4Fe-4S] cluster</name>
        <dbReference type="ChEBI" id="CHEBI:49883"/>
        <label>1</label>
    </ligand>
</feature>
<dbReference type="InterPro" id="IPR007454">
    <property type="entry name" value="UPF0250_YbeD-like"/>
</dbReference>
<evidence type="ECO:0000256" key="10">
    <source>
        <dbReference type="ARBA" id="ARBA00023014"/>
    </source>
</evidence>
<dbReference type="InterPro" id="IPR003698">
    <property type="entry name" value="Lipoyl_synth"/>
</dbReference>
<dbReference type="SFLD" id="SFLDF00271">
    <property type="entry name" value="lipoyl_synthase"/>
    <property type="match status" value="1"/>
</dbReference>
<keyword evidence="17" id="KW-1185">Reference proteome</keyword>
<dbReference type="SUPFAM" id="SSF55681">
    <property type="entry name" value="Class II aaRS and biotin synthetases"/>
    <property type="match status" value="1"/>
</dbReference>
<organism evidence="16 17">
    <name type="scientific">Linnemannia gamsii</name>
    <dbReference type="NCBI Taxonomy" id="64522"/>
    <lineage>
        <taxon>Eukaryota</taxon>
        <taxon>Fungi</taxon>
        <taxon>Fungi incertae sedis</taxon>
        <taxon>Mucoromycota</taxon>
        <taxon>Mortierellomycotina</taxon>
        <taxon>Mortierellomycetes</taxon>
        <taxon>Mortierellales</taxon>
        <taxon>Mortierellaceae</taxon>
        <taxon>Linnemannia</taxon>
    </lineage>
</organism>
<dbReference type="CDD" id="cd16444">
    <property type="entry name" value="LipB"/>
    <property type="match status" value="1"/>
</dbReference>
<dbReference type="GO" id="GO:0009249">
    <property type="term" value="P:protein lipoylation"/>
    <property type="evidence" value="ECO:0007669"/>
    <property type="project" value="UniProtKB-UniRule"/>
</dbReference>
<dbReference type="SUPFAM" id="SSF117991">
    <property type="entry name" value="YbeD/HP0495-like"/>
    <property type="match status" value="1"/>
</dbReference>
<dbReference type="NCBIfam" id="NF009544">
    <property type="entry name" value="PRK12928.1"/>
    <property type="match status" value="1"/>
</dbReference>
<comment type="subcellular location">
    <subcellularLocation>
        <location evidence="1 13">Mitochondrion</location>
    </subcellularLocation>
</comment>
<dbReference type="SUPFAM" id="SSF102114">
    <property type="entry name" value="Radical SAM enzymes"/>
    <property type="match status" value="1"/>
</dbReference>
<dbReference type="Pfam" id="PF04359">
    <property type="entry name" value="DUF493"/>
    <property type="match status" value="1"/>
</dbReference>